<dbReference type="PANTHER" id="PTHR30529">
    <property type="entry name" value="CYTOCHROME B561"/>
    <property type="match status" value="1"/>
</dbReference>
<evidence type="ECO:0000256" key="3">
    <source>
        <dbReference type="ARBA" id="ARBA00022448"/>
    </source>
</evidence>
<dbReference type="InterPro" id="IPR052168">
    <property type="entry name" value="Cytochrome_b561_oxidase"/>
</dbReference>
<protein>
    <submittedName>
        <fullName evidence="15">Cytochrome b</fullName>
    </submittedName>
</protein>
<proteinExistence type="inferred from homology"/>
<comment type="caution">
    <text evidence="15">The sequence shown here is derived from an EMBL/GenBank/DDBJ whole genome shotgun (WGS) entry which is preliminary data.</text>
</comment>
<evidence type="ECO:0000256" key="9">
    <source>
        <dbReference type="ARBA" id="ARBA00022989"/>
    </source>
</evidence>
<feature type="transmembrane region" description="Helical" evidence="13">
    <location>
        <begin position="96"/>
        <end position="121"/>
    </location>
</feature>
<evidence type="ECO:0000313" key="16">
    <source>
        <dbReference type="Proteomes" id="UP001366503"/>
    </source>
</evidence>
<keyword evidence="4" id="KW-1003">Cell membrane</keyword>
<feature type="domain" description="Cytochrome b561 bacterial/Ni-hydrogenase" evidence="14">
    <location>
        <begin position="59"/>
        <end position="229"/>
    </location>
</feature>
<evidence type="ECO:0000259" key="14">
    <source>
        <dbReference type="Pfam" id="PF01292"/>
    </source>
</evidence>
<keyword evidence="16" id="KW-1185">Reference proteome</keyword>
<comment type="cofactor">
    <cofactor evidence="1">
        <name>heme b</name>
        <dbReference type="ChEBI" id="CHEBI:60344"/>
    </cofactor>
</comment>
<evidence type="ECO:0000256" key="8">
    <source>
        <dbReference type="ARBA" id="ARBA00022982"/>
    </source>
</evidence>
<dbReference type="EMBL" id="JAPYKO010000003">
    <property type="protein sequence ID" value="MEI9401835.1"/>
    <property type="molecule type" value="Genomic_DNA"/>
</dbReference>
<evidence type="ECO:0000313" key="15">
    <source>
        <dbReference type="EMBL" id="MEI9401835.1"/>
    </source>
</evidence>
<gene>
    <name evidence="15" type="ORF">O7A05_06525</name>
</gene>
<evidence type="ECO:0000256" key="1">
    <source>
        <dbReference type="ARBA" id="ARBA00001970"/>
    </source>
</evidence>
<evidence type="ECO:0000256" key="2">
    <source>
        <dbReference type="ARBA" id="ARBA00004651"/>
    </source>
</evidence>
<evidence type="ECO:0000256" key="10">
    <source>
        <dbReference type="ARBA" id="ARBA00023004"/>
    </source>
</evidence>
<feature type="transmembrane region" description="Helical" evidence="13">
    <location>
        <begin position="193"/>
        <end position="217"/>
    </location>
</feature>
<reference evidence="15 16" key="1">
    <citation type="submission" date="2022-12" db="EMBL/GenBank/DDBJ databases">
        <authorList>
            <person name="Muema E."/>
        </authorList>
    </citation>
    <scope>NUCLEOTIDE SEQUENCE [LARGE SCALE GENOMIC DNA]</scope>
    <source>
        <strain evidence="16">1330</strain>
    </source>
</reference>
<dbReference type="Proteomes" id="UP001366503">
    <property type="component" value="Unassembled WGS sequence"/>
</dbReference>
<sequence length="234" mass="25576">MKAGIIIGTGSADISSPSAGYARGVIEGRKPPLQEQSLTKITTESEMLKPGKLKMNSTYASSQKAIHWAVFLLVVSLYGLTYVADLLPRGDAGRNLVWWFHISFGLLLFVLVVTRIGLRLVRGAPDLPAQMTRLEKWMAKVAHLLLYALLVAIPVLGILLTWYRGEPLSFFGLITISAPFAPDRASAGTIKELHSLCANLILVLAGLHAAAALWHHFVRRDDVLKRMLLGARAS</sequence>
<keyword evidence="7" id="KW-0479">Metal-binding</keyword>
<keyword evidence="10" id="KW-0408">Iron</keyword>
<dbReference type="PANTHER" id="PTHR30529:SF1">
    <property type="entry name" value="CYTOCHROME B561 HOMOLOG 2"/>
    <property type="match status" value="1"/>
</dbReference>
<dbReference type="InterPro" id="IPR011577">
    <property type="entry name" value="Cyt_b561_bac/Ni-Hgenase"/>
</dbReference>
<comment type="similarity">
    <text evidence="12">Belongs to the cytochrome b561 family.</text>
</comment>
<dbReference type="Pfam" id="PF01292">
    <property type="entry name" value="Ni_hydr_CYTB"/>
    <property type="match status" value="1"/>
</dbReference>
<keyword evidence="11 13" id="KW-0472">Membrane</keyword>
<dbReference type="RefSeq" id="WP_337092169.1">
    <property type="nucleotide sequence ID" value="NZ_JAPYKO010000003.1"/>
</dbReference>
<name>A0ABU8K8N0_9HYPH</name>
<accession>A0ABU8K8N0</accession>
<evidence type="ECO:0000256" key="11">
    <source>
        <dbReference type="ARBA" id="ARBA00023136"/>
    </source>
</evidence>
<keyword evidence="9 13" id="KW-1133">Transmembrane helix</keyword>
<evidence type="ECO:0000256" key="4">
    <source>
        <dbReference type="ARBA" id="ARBA00022475"/>
    </source>
</evidence>
<organism evidence="15 16">
    <name type="scientific">Mesorhizobium argentiipisi</name>
    <dbReference type="NCBI Taxonomy" id="3015175"/>
    <lineage>
        <taxon>Bacteria</taxon>
        <taxon>Pseudomonadati</taxon>
        <taxon>Pseudomonadota</taxon>
        <taxon>Alphaproteobacteria</taxon>
        <taxon>Hyphomicrobiales</taxon>
        <taxon>Phyllobacteriaceae</taxon>
        <taxon>Mesorhizobium</taxon>
    </lineage>
</organism>
<evidence type="ECO:0000256" key="7">
    <source>
        <dbReference type="ARBA" id="ARBA00022723"/>
    </source>
</evidence>
<keyword evidence="6 13" id="KW-0812">Transmembrane</keyword>
<dbReference type="InterPro" id="IPR016174">
    <property type="entry name" value="Di-haem_cyt_TM"/>
</dbReference>
<evidence type="ECO:0000256" key="13">
    <source>
        <dbReference type="SAM" id="Phobius"/>
    </source>
</evidence>
<feature type="transmembrane region" description="Helical" evidence="13">
    <location>
        <begin position="65"/>
        <end position="84"/>
    </location>
</feature>
<comment type="subcellular location">
    <subcellularLocation>
        <location evidence="2">Cell membrane</location>
        <topology evidence="2">Multi-pass membrane protein</topology>
    </subcellularLocation>
</comment>
<keyword evidence="5" id="KW-0349">Heme</keyword>
<dbReference type="SUPFAM" id="SSF81342">
    <property type="entry name" value="Transmembrane di-heme cytochromes"/>
    <property type="match status" value="1"/>
</dbReference>
<keyword evidence="8" id="KW-0249">Electron transport</keyword>
<evidence type="ECO:0000256" key="6">
    <source>
        <dbReference type="ARBA" id="ARBA00022692"/>
    </source>
</evidence>
<keyword evidence="3" id="KW-0813">Transport</keyword>
<evidence type="ECO:0000256" key="5">
    <source>
        <dbReference type="ARBA" id="ARBA00022617"/>
    </source>
</evidence>
<evidence type="ECO:0000256" key="12">
    <source>
        <dbReference type="ARBA" id="ARBA00037975"/>
    </source>
</evidence>
<feature type="transmembrane region" description="Helical" evidence="13">
    <location>
        <begin position="141"/>
        <end position="163"/>
    </location>
</feature>